<organism evidence="2 3">
    <name type="scientific">Oopsacas minuta</name>
    <dbReference type="NCBI Taxonomy" id="111878"/>
    <lineage>
        <taxon>Eukaryota</taxon>
        <taxon>Metazoa</taxon>
        <taxon>Porifera</taxon>
        <taxon>Hexactinellida</taxon>
        <taxon>Hexasterophora</taxon>
        <taxon>Lyssacinosida</taxon>
        <taxon>Leucopsacidae</taxon>
        <taxon>Oopsacas</taxon>
    </lineage>
</organism>
<evidence type="ECO:0000313" key="2">
    <source>
        <dbReference type="EMBL" id="KAI6657047.1"/>
    </source>
</evidence>
<reference evidence="2 3" key="1">
    <citation type="journal article" date="2023" name="BMC Biol.">
        <title>The compact genome of the sponge Oopsacas minuta (Hexactinellida) is lacking key metazoan core genes.</title>
        <authorList>
            <person name="Santini S."/>
            <person name="Schenkelaars Q."/>
            <person name="Jourda C."/>
            <person name="Duchesne M."/>
            <person name="Belahbib H."/>
            <person name="Rocher C."/>
            <person name="Selva M."/>
            <person name="Riesgo A."/>
            <person name="Vervoort M."/>
            <person name="Leys S.P."/>
            <person name="Kodjabachian L."/>
            <person name="Le Bivic A."/>
            <person name="Borchiellini C."/>
            <person name="Claverie J.M."/>
            <person name="Renard E."/>
        </authorList>
    </citation>
    <scope>NUCLEOTIDE SEQUENCE [LARGE SCALE GENOMIC DNA]</scope>
    <source>
        <strain evidence="2">SPO-2</strain>
    </source>
</reference>
<sequence length="237" mass="26710">MGAWDDNSQSNNTSSSSIDIQLSALSFHSPGSSQQLTPDIASPMTSLNLSSQESEFFFPPVSSTPIPLRKGGRPTKGSKFRRNQYTRSIRETDDISSHDDSIFSSPTRTSVKRVKTAILRRGYTSRIFAPIHQSKRYVTFECNNTTKHIKASKPSGMRILDISIIAEAMTKIACSQCHTGYLSLYKSDFLHGWQTDFYLKCSHCNHQFADFPSSKPMEVPERTNFVNVLLPKRDQMK</sequence>
<dbReference type="Proteomes" id="UP001165289">
    <property type="component" value="Unassembled WGS sequence"/>
</dbReference>
<gene>
    <name evidence="2" type="ORF">LOD99_11208</name>
</gene>
<evidence type="ECO:0000256" key="1">
    <source>
        <dbReference type="SAM" id="MobiDB-lite"/>
    </source>
</evidence>
<accession>A0AAV7K702</accession>
<name>A0AAV7K702_9METZ</name>
<feature type="compositionally biased region" description="Basic residues" evidence="1">
    <location>
        <begin position="70"/>
        <end position="79"/>
    </location>
</feature>
<feature type="region of interest" description="Disordered" evidence="1">
    <location>
        <begin position="60"/>
        <end position="79"/>
    </location>
</feature>
<comment type="caution">
    <text evidence="2">The sequence shown here is derived from an EMBL/GenBank/DDBJ whole genome shotgun (WGS) entry which is preliminary data.</text>
</comment>
<protein>
    <submittedName>
        <fullName evidence="2">Uncharacterized protein</fullName>
    </submittedName>
</protein>
<dbReference type="AlphaFoldDB" id="A0AAV7K702"/>
<evidence type="ECO:0000313" key="3">
    <source>
        <dbReference type="Proteomes" id="UP001165289"/>
    </source>
</evidence>
<dbReference type="EMBL" id="JAKMXF010000124">
    <property type="protein sequence ID" value="KAI6657047.1"/>
    <property type="molecule type" value="Genomic_DNA"/>
</dbReference>
<proteinExistence type="predicted"/>
<keyword evidence="3" id="KW-1185">Reference proteome</keyword>